<comment type="caution">
    <text evidence="1">The sequence shown here is derived from an EMBL/GenBank/DDBJ whole genome shotgun (WGS) entry which is preliminary data.</text>
</comment>
<evidence type="ECO:0000313" key="1">
    <source>
        <dbReference type="EMBL" id="GMG52807.1"/>
    </source>
</evidence>
<accession>A0ABQ6L4L2</accession>
<organism evidence="1 2">
    <name type="scientific">Aspergillus oryzae var. brunneus</name>
    <dbReference type="NCBI Taxonomy" id="332754"/>
    <lineage>
        <taxon>Eukaryota</taxon>
        <taxon>Fungi</taxon>
        <taxon>Dikarya</taxon>
        <taxon>Ascomycota</taxon>
        <taxon>Pezizomycotina</taxon>
        <taxon>Eurotiomycetes</taxon>
        <taxon>Eurotiomycetidae</taxon>
        <taxon>Eurotiales</taxon>
        <taxon>Aspergillaceae</taxon>
        <taxon>Aspergillus</taxon>
        <taxon>Aspergillus subgen. Circumdati</taxon>
    </lineage>
</organism>
<sequence length="87" mass="9923">MDALHVDEELSNTLFAAALKTNLTPNATTFSLDDLDHHNIIEHDEKERLPVELGWEKQETPISTSDLDSMIERVMQATKEIENSQEM</sequence>
<proteinExistence type="predicted"/>
<dbReference type="EMBL" id="BSYB01000062">
    <property type="protein sequence ID" value="GMG52807.1"/>
    <property type="molecule type" value="Genomic_DNA"/>
</dbReference>
<protein>
    <submittedName>
        <fullName evidence="1">Unnamed protein product</fullName>
    </submittedName>
</protein>
<evidence type="ECO:0000313" key="2">
    <source>
        <dbReference type="Proteomes" id="UP001165189"/>
    </source>
</evidence>
<reference evidence="1" key="1">
    <citation type="submission" date="2023-04" db="EMBL/GenBank/DDBJ databases">
        <title>Aspergillus oryzae var. brunneus NBRC 4377.</title>
        <authorList>
            <person name="Ichikawa N."/>
            <person name="Sato H."/>
            <person name="Tonouchi N."/>
        </authorList>
    </citation>
    <scope>NUCLEOTIDE SEQUENCE</scope>
    <source>
        <strain evidence="1">NBRC 4377</strain>
    </source>
</reference>
<dbReference type="InterPro" id="IPR036851">
    <property type="entry name" value="Chloroperoxidase-like_sf"/>
</dbReference>
<dbReference type="Gene3D" id="1.10.489.10">
    <property type="entry name" value="Chloroperoxidase-like"/>
    <property type="match status" value="1"/>
</dbReference>
<keyword evidence="2" id="KW-1185">Reference proteome</keyword>
<name>A0ABQ6L4L2_ASPOZ</name>
<gene>
    <name evidence="1" type="ORF">Aory05_001114900</name>
</gene>
<dbReference type="Proteomes" id="UP001165189">
    <property type="component" value="Unassembled WGS sequence"/>
</dbReference>